<feature type="region of interest" description="Disordered" evidence="1">
    <location>
        <begin position="394"/>
        <end position="428"/>
    </location>
</feature>
<dbReference type="Proteomes" id="UP000309340">
    <property type="component" value="Unassembled WGS sequence"/>
</dbReference>
<dbReference type="AlphaFoldDB" id="A0A4V5NHX6"/>
<dbReference type="OrthoDB" id="49605at2759"/>
<reference evidence="3 4" key="1">
    <citation type="submission" date="2017-03" db="EMBL/GenBank/DDBJ databases">
        <title>Genomes of endolithic fungi from Antarctica.</title>
        <authorList>
            <person name="Coleine C."/>
            <person name="Masonjones S."/>
            <person name="Stajich J.E."/>
        </authorList>
    </citation>
    <scope>NUCLEOTIDE SEQUENCE [LARGE SCALE GENOMIC DNA]</scope>
    <source>
        <strain evidence="3 4">CCFEE 5184</strain>
    </source>
</reference>
<feature type="region of interest" description="Disordered" evidence="1">
    <location>
        <begin position="362"/>
        <end position="381"/>
    </location>
</feature>
<organism evidence="3 4">
    <name type="scientific">Friedmanniomyces simplex</name>
    <dbReference type="NCBI Taxonomy" id="329884"/>
    <lineage>
        <taxon>Eukaryota</taxon>
        <taxon>Fungi</taxon>
        <taxon>Dikarya</taxon>
        <taxon>Ascomycota</taxon>
        <taxon>Pezizomycotina</taxon>
        <taxon>Dothideomycetes</taxon>
        <taxon>Dothideomycetidae</taxon>
        <taxon>Mycosphaerellales</taxon>
        <taxon>Teratosphaeriaceae</taxon>
        <taxon>Friedmanniomyces</taxon>
    </lineage>
</organism>
<dbReference type="STRING" id="329884.A0A4V5NHX6"/>
<proteinExistence type="predicted"/>
<comment type="caution">
    <text evidence="3">The sequence shown here is derived from an EMBL/GenBank/DDBJ whole genome shotgun (WGS) entry which is preliminary data.</text>
</comment>
<evidence type="ECO:0000256" key="1">
    <source>
        <dbReference type="SAM" id="MobiDB-lite"/>
    </source>
</evidence>
<dbReference type="GO" id="GO:0070628">
    <property type="term" value="F:proteasome binding"/>
    <property type="evidence" value="ECO:0007669"/>
    <property type="project" value="TreeGrafter"/>
</dbReference>
<evidence type="ECO:0000313" key="4">
    <source>
        <dbReference type="Proteomes" id="UP000309340"/>
    </source>
</evidence>
<dbReference type="EMBL" id="NAJQ01000063">
    <property type="protein sequence ID" value="TKA80799.1"/>
    <property type="molecule type" value="Genomic_DNA"/>
</dbReference>
<accession>A0A4V5NHX6</accession>
<keyword evidence="4" id="KW-1185">Reference proteome</keyword>
<name>A0A4V5NHX6_9PEZI</name>
<dbReference type="PANTHER" id="PTHR47795:SF1">
    <property type="entry name" value="DNA-DEPENDENT METALLOPROTEASE WSS1 HOMOLOG 2"/>
    <property type="match status" value="1"/>
</dbReference>
<sequence length="493" mass="55210">MAASEGLKPAAALMADIDDGGASSDAYSHASVSDIDEDEHEVETVFKLKVQLHNKPVELPFYHADATIQDLSDTVAEDLHIPPSNQKFLITPKTGLLRPPFKDSALPLDSLLDKKIVLMGATTAEVQELESDIQERHARLSRRRAALSAGRKHKPTSTRDWKKVQDEARYTFHTIRPLPYLPNPEKSQRFLERMANDAGIKASMRKHGFRVGLLTEMNPAEHTTRESRTLGLNRNRGEVIELRLRTDAYDGYRDYKVIRKTLCHELAHNVWGDHDRNFWNLCKEIEQEVERNDWRRGGHSVGGEEFYNSQDEGVDEEADGGGWEGGEYTLGAPAGSVAGGGAGELLSRREIMARAAEERIRKQDEAKRAKDAAAPVRQQAQIPVSIVENMFPAIRRPSDNQDQPDKRHGRAEEQTDRSRPPPPPIPRSSLTLYVFLTQRPALSVQDPTRGTRVHSAHLMQENAIRAAHTVMTSHGMNEGTIQYFATDAGQEGY</sequence>
<feature type="compositionally biased region" description="Basic and acidic residues" evidence="1">
    <location>
        <begin position="396"/>
        <end position="419"/>
    </location>
</feature>
<evidence type="ECO:0000259" key="2">
    <source>
        <dbReference type="PROSITE" id="PS51397"/>
    </source>
</evidence>
<gene>
    <name evidence="3" type="ORF">B0A55_01603</name>
</gene>
<protein>
    <recommendedName>
        <fullName evidence="2">WLM domain-containing protein</fullName>
    </recommendedName>
</protein>
<evidence type="ECO:0000313" key="3">
    <source>
        <dbReference type="EMBL" id="TKA80799.1"/>
    </source>
</evidence>
<dbReference type="InterPro" id="IPR013536">
    <property type="entry name" value="WLM_dom"/>
</dbReference>
<dbReference type="PROSITE" id="PS51397">
    <property type="entry name" value="WLM"/>
    <property type="match status" value="1"/>
</dbReference>
<feature type="region of interest" description="Disordered" evidence="1">
    <location>
        <begin position="303"/>
        <end position="325"/>
    </location>
</feature>
<feature type="domain" description="WLM" evidence="2">
    <location>
        <begin position="163"/>
        <end position="361"/>
    </location>
</feature>
<dbReference type="Pfam" id="PF08325">
    <property type="entry name" value="WLM"/>
    <property type="match status" value="1"/>
</dbReference>
<dbReference type="PANTHER" id="PTHR47795">
    <property type="entry name" value="UBIQUITIN AND WLM DOMAIN-CONTAINING METALLOPROTEASE SPCC1442.07C"/>
    <property type="match status" value="1"/>
</dbReference>
<feature type="compositionally biased region" description="Basic and acidic residues" evidence="1">
    <location>
        <begin position="362"/>
        <end position="371"/>
    </location>
</feature>